<keyword evidence="5" id="KW-1185">Reference proteome</keyword>
<proteinExistence type="predicted"/>
<comment type="caution">
    <text evidence="3">The sequence shown here is derived from an EMBL/GenBank/DDBJ whole genome shotgun (WGS) entry which is preliminary data.</text>
</comment>
<reference evidence="3 4" key="2">
    <citation type="journal article" date="2016" name="Front. Microbiol.">
        <title>Genome and transcriptome sequences reveal the specific parasitism of the nematophagous Purpureocillium lilacinum 36-1.</title>
        <authorList>
            <person name="Xie J."/>
            <person name="Li S."/>
            <person name="Mo C."/>
            <person name="Xiao X."/>
            <person name="Peng D."/>
            <person name="Wang G."/>
            <person name="Xiao Y."/>
        </authorList>
    </citation>
    <scope>NUCLEOTIDE SEQUENCE [LARGE SCALE GENOMIC DNA]</scope>
    <source>
        <strain evidence="3 4">36-1</strain>
    </source>
</reference>
<name>A0A2U3EMI9_PURLI</name>
<evidence type="ECO:0000313" key="4">
    <source>
        <dbReference type="Proteomes" id="UP000245956"/>
    </source>
</evidence>
<dbReference type="Proteomes" id="UP001287286">
    <property type="component" value="Unassembled WGS sequence"/>
</dbReference>
<gene>
    <name evidence="3" type="ORF">PCL_06387</name>
    <name evidence="2" type="ORF">Purlil1_3981</name>
</gene>
<evidence type="ECO:0000256" key="1">
    <source>
        <dbReference type="SAM" id="MobiDB-lite"/>
    </source>
</evidence>
<dbReference type="AlphaFoldDB" id="A0A2U3EMI9"/>
<organism evidence="3 4">
    <name type="scientific">Purpureocillium lilacinum</name>
    <name type="common">Paecilomyces lilacinus</name>
    <dbReference type="NCBI Taxonomy" id="33203"/>
    <lineage>
        <taxon>Eukaryota</taxon>
        <taxon>Fungi</taxon>
        <taxon>Dikarya</taxon>
        <taxon>Ascomycota</taxon>
        <taxon>Pezizomycotina</taxon>
        <taxon>Sordariomycetes</taxon>
        <taxon>Hypocreomycetidae</taxon>
        <taxon>Hypocreales</taxon>
        <taxon>Ophiocordycipitaceae</taxon>
        <taxon>Purpureocillium</taxon>
    </lineage>
</organism>
<sequence>MRTTTSAEMGGSRPGRCISSPIRPRQQLPPWSMVGGARSAGLPAWCKARLGCDAATCSALARRTRGWCLGCELGELVLRERRPGGGGGSSVGRMHGRAASGLGPGAQWLGFRGRQLERWALLEGKWYDFAALVDQRRCRSSATSRSLDAPSAGRAEAVPAATLIRQQPRARSGINERASDQKGTSVSPFLLHCCASAFFNEHCVVCASREAELGDALDGVYHSSLREHCPAASGWKPPTLLLQAGICLSSASFLLSQSDRICRTGLPPSRPRLWCAALPYGRTEAGWQQDLPT</sequence>
<evidence type="ECO:0000313" key="2">
    <source>
        <dbReference type="EMBL" id="KAK4091551.1"/>
    </source>
</evidence>
<reference evidence="3" key="1">
    <citation type="submission" date="2015-05" db="EMBL/GenBank/DDBJ databases">
        <authorList>
            <person name="Wang D.B."/>
            <person name="Wang M."/>
        </authorList>
    </citation>
    <scope>NUCLEOTIDE SEQUENCE</scope>
    <source>
        <strain evidence="3">36-1</strain>
    </source>
</reference>
<protein>
    <submittedName>
        <fullName evidence="3">Uncharacterized protein</fullName>
    </submittedName>
</protein>
<accession>A0A2U3EMI9</accession>
<reference evidence="2" key="3">
    <citation type="submission" date="2023-11" db="EMBL/GenBank/DDBJ databases">
        <authorList>
            <person name="Beijen E."/>
            <person name="Ohm R.A."/>
        </authorList>
    </citation>
    <scope>NUCLEOTIDE SEQUENCE</scope>
    <source>
        <strain evidence="2">CBS 150709</strain>
    </source>
</reference>
<reference evidence="2 5" key="4">
    <citation type="journal article" date="2024" name="Microbiol. Resour. Announc.">
        <title>Genome annotations for the ascomycete fungi Trichoderma harzianum, Trichoderma aggressivum, and Purpureocillium lilacinum.</title>
        <authorList>
            <person name="Beijen E.P.W."/>
            <person name="Ohm R.A."/>
        </authorList>
    </citation>
    <scope>NUCLEOTIDE SEQUENCE [LARGE SCALE GENOMIC DNA]</scope>
    <source>
        <strain evidence="2 5">CBS 150709</strain>
    </source>
</reference>
<dbReference type="EMBL" id="LCWV01000002">
    <property type="protein sequence ID" value="PWI75729.1"/>
    <property type="molecule type" value="Genomic_DNA"/>
</dbReference>
<evidence type="ECO:0000313" key="5">
    <source>
        <dbReference type="Proteomes" id="UP001287286"/>
    </source>
</evidence>
<dbReference type="Proteomes" id="UP000245956">
    <property type="component" value="Unassembled WGS sequence"/>
</dbReference>
<dbReference type="EMBL" id="JAWRVI010000011">
    <property type="protein sequence ID" value="KAK4091551.1"/>
    <property type="molecule type" value="Genomic_DNA"/>
</dbReference>
<evidence type="ECO:0000313" key="3">
    <source>
        <dbReference type="EMBL" id="PWI75729.1"/>
    </source>
</evidence>
<feature type="region of interest" description="Disordered" evidence="1">
    <location>
        <begin position="1"/>
        <end position="30"/>
    </location>
</feature>